<evidence type="ECO:0000313" key="2">
    <source>
        <dbReference type="EMBL" id="BEP29534.1"/>
    </source>
</evidence>
<dbReference type="EMBL" id="AP028654">
    <property type="protein sequence ID" value="BEP29534.1"/>
    <property type="molecule type" value="Genomic_DNA"/>
</dbReference>
<evidence type="ECO:0000256" key="1">
    <source>
        <dbReference type="SAM" id="Phobius"/>
    </source>
</evidence>
<accession>A0AAU9EN34</accession>
<keyword evidence="1" id="KW-0812">Transmembrane</keyword>
<dbReference type="Proteomes" id="UP001321786">
    <property type="component" value="Chromosome"/>
</dbReference>
<feature type="transmembrane region" description="Helical" evidence="1">
    <location>
        <begin position="62"/>
        <end position="79"/>
    </location>
</feature>
<name>A0AAU9EN34_9FIRM</name>
<gene>
    <name evidence="2" type="ORF">HLPR_18650</name>
</gene>
<feature type="transmembrane region" description="Helical" evidence="1">
    <location>
        <begin position="20"/>
        <end position="41"/>
    </location>
</feature>
<reference evidence="2 3" key="1">
    <citation type="submission" date="2023-08" db="EMBL/GenBank/DDBJ databases">
        <title>Helicovermis profunda gen. nov., sp. nov., a novel mesophilic, fermentative bacterium within the Bacillota from a deep-sea hydrothermal vent chimney.</title>
        <authorList>
            <person name="Miyazaki U."/>
            <person name="Mizutani D."/>
            <person name="Hashimoto Y."/>
            <person name="Tame A."/>
            <person name="Sawayama S."/>
            <person name="Miyazaki J."/>
            <person name="Takai K."/>
            <person name="Nakagawa S."/>
        </authorList>
    </citation>
    <scope>NUCLEOTIDE SEQUENCE [LARGE SCALE GENOMIC DNA]</scope>
    <source>
        <strain evidence="2 3">S502</strain>
    </source>
</reference>
<keyword evidence="3" id="KW-1185">Reference proteome</keyword>
<sequence>MSENNENENYSIENTKLEKVLSVPMILFFLLIMAIPIINLLMSFRWSFKKNINKNLKNLSRVFFMIYIVTLIIYVYIVIS</sequence>
<dbReference type="RefSeq" id="WP_338535162.1">
    <property type="nucleotide sequence ID" value="NZ_AP028654.1"/>
</dbReference>
<dbReference type="AlphaFoldDB" id="A0AAU9EN34"/>
<protein>
    <submittedName>
        <fullName evidence="2">Uncharacterized protein</fullName>
    </submittedName>
</protein>
<proteinExistence type="predicted"/>
<evidence type="ECO:0000313" key="3">
    <source>
        <dbReference type="Proteomes" id="UP001321786"/>
    </source>
</evidence>
<dbReference type="KEGG" id="hprf:HLPR_18650"/>
<keyword evidence="1" id="KW-0472">Membrane</keyword>
<organism evidence="2 3">
    <name type="scientific">Helicovermis profundi</name>
    <dbReference type="NCBI Taxonomy" id="3065157"/>
    <lineage>
        <taxon>Bacteria</taxon>
        <taxon>Bacillati</taxon>
        <taxon>Bacillota</taxon>
        <taxon>Clostridia</taxon>
        <taxon>Helicovermis</taxon>
    </lineage>
</organism>
<keyword evidence="1" id="KW-1133">Transmembrane helix</keyword>